<evidence type="ECO:0000313" key="11">
    <source>
        <dbReference type="Proteomes" id="UP000198992"/>
    </source>
</evidence>
<evidence type="ECO:0000313" key="10">
    <source>
        <dbReference type="EMBL" id="SEC79851.1"/>
    </source>
</evidence>
<feature type="transmembrane region" description="Helical" evidence="9">
    <location>
        <begin position="53"/>
        <end position="74"/>
    </location>
</feature>
<dbReference type="OrthoDB" id="9814020at2"/>
<dbReference type="PANTHER" id="PTHR30574:SF1">
    <property type="entry name" value="SULPHUR TRANSPORT DOMAIN-CONTAINING PROTEIN"/>
    <property type="match status" value="1"/>
</dbReference>
<dbReference type="InterPro" id="IPR007272">
    <property type="entry name" value="Sulf_transp_TsuA/YedE"/>
</dbReference>
<sequence>MHDFTPLSGLLGGALIGLAAALLMLLTGRIAGVTGIVGGLLQPDTADSTSDHSWRIAFIAGLIAAPLIAALFGAPLPRPAMNASLVVIAIAGLLVGFGTRMGNGCTSGHGVCGFARLSSRSILATFIFMTAAIVTVAIVRHGIGG</sequence>
<evidence type="ECO:0000256" key="9">
    <source>
        <dbReference type="SAM" id="Phobius"/>
    </source>
</evidence>
<dbReference type="GO" id="GO:0005886">
    <property type="term" value="C:plasma membrane"/>
    <property type="evidence" value="ECO:0007669"/>
    <property type="project" value="UniProtKB-SubCell"/>
</dbReference>
<evidence type="ECO:0000256" key="3">
    <source>
        <dbReference type="ARBA" id="ARBA00022475"/>
    </source>
</evidence>
<proteinExistence type="inferred from homology"/>
<feature type="transmembrane region" description="Helical" evidence="9">
    <location>
        <begin position="12"/>
        <end position="41"/>
    </location>
</feature>
<protein>
    <submittedName>
        <fullName evidence="10">Uncharacterized protein</fullName>
    </submittedName>
</protein>
<keyword evidence="7 9" id="KW-0472">Membrane</keyword>
<dbReference type="RefSeq" id="WP_092116025.1">
    <property type="nucleotide sequence ID" value="NZ_FNTH01000001.1"/>
</dbReference>
<keyword evidence="4" id="KW-0997">Cell inner membrane</keyword>
<comment type="similarity">
    <text evidence="8">Belongs to the TsuA/YedE (TC 9.B.102) family.</text>
</comment>
<gene>
    <name evidence="10" type="ORF">SAMN05444164_2781</name>
</gene>
<evidence type="ECO:0000256" key="6">
    <source>
        <dbReference type="ARBA" id="ARBA00022989"/>
    </source>
</evidence>
<keyword evidence="5 9" id="KW-0812">Transmembrane</keyword>
<feature type="transmembrane region" description="Helical" evidence="9">
    <location>
        <begin position="122"/>
        <end position="143"/>
    </location>
</feature>
<evidence type="ECO:0000256" key="1">
    <source>
        <dbReference type="ARBA" id="ARBA00004429"/>
    </source>
</evidence>
<name>A0A1H4VH79_9BRAD</name>
<dbReference type="PANTHER" id="PTHR30574">
    <property type="entry name" value="INNER MEMBRANE PROTEIN YEDE"/>
    <property type="match status" value="1"/>
</dbReference>
<evidence type="ECO:0000256" key="4">
    <source>
        <dbReference type="ARBA" id="ARBA00022519"/>
    </source>
</evidence>
<dbReference type="AlphaFoldDB" id="A0A1H4VH79"/>
<dbReference type="Pfam" id="PF04143">
    <property type="entry name" value="Sulf_transp"/>
    <property type="match status" value="1"/>
</dbReference>
<keyword evidence="2" id="KW-0813">Transport</keyword>
<evidence type="ECO:0000256" key="8">
    <source>
        <dbReference type="ARBA" id="ARBA00035655"/>
    </source>
</evidence>
<accession>A0A1H4VH79</accession>
<evidence type="ECO:0000256" key="5">
    <source>
        <dbReference type="ARBA" id="ARBA00022692"/>
    </source>
</evidence>
<keyword evidence="6 9" id="KW-1133">Transmembrane helix</keyword>
<reference evidence="10 11" key="1">
    <citation type="submission" date="2016-10" db="EMBL/GenBank/DDBJ databases">
        <authorList>
            <person name="de Groot N.N."/>
        </authorList>
    </citation>
    <scope>NUCLEOTIDE SEQUENCE [LARGE SCALE GENOMIC DNA]</scope>
    <source>
        <strain evidence="10 11">MT12</strain>
    </source>
</reference>
<dbReference type="Proteomes" id="UP000198992">
    <property type="component" value="Unassembled WGS sequence"/>
</dbReference>
<dbReference type="EMBL" id="FNTH01000001">
    <property type="protein sequence ID" value="SEC79851.1"/>
    <property type="molecule type" value="Genomic_DNA"/>
</dbReference>
<comment type="subcellular location">
    <subcellularLocation>
        <location evidence="1">Cell inner membrane</location>
        <topology evidence="1">Multi-pass membrane protein</topology>
    </subcellularLocation>
</comment>
<evidence type="ECO:0000256" key="7">
    <source>
        <dbReference type="ARBA" id="ARBA00023136"/>
    </source>
</evidence>
<evidence type="ECO:0000256" key="2">
    <source>
        <dbReference type="ARBA" id="ARBA00022448"/>
    </source>
</evidence>
<keyword evidence="3" id="KW-1003">Cell membrane</keyword>
<organism evidence="10 11">
    <name type="scientific">Bradyrhizobium erythrophlei</name>
    <dbReference type="NCBI Taxonomy" id="1437360"/>
    <lineage>
        <taxon>Bacteria</taxon>
        <taxon>Pseudomonadati</taxon>
        <taxon>Pseudomonadota</taxon>
        <taxon>Alphaproteobacteria</taxon>
        <taxon>Hyphomicrobiales</taxon>
        <taxon>Nitrobacteraceae</taxon>
        <taxon>Bradyrhizobium</taxon>
    </lineage>
</organism>
<feature type="transmembrane region" description="Helical" evidence="9">
    <location>
        <begin position="80"/>
        <end position="101"/>
    </location>
</feature>